<dbReference type="InterPro" id="IPR006016">
    <property type="entry name" value="UspA"/>
</dbReference>
<dbReference type="InterPro" id="IPR014729">
    <property type="entry name" value="Rossmann-like_a/b/a_fold"/>
</dbReference>
<dbReference type="InterPro" id="IPR006015">
    <property type="entry name" value="Universal_stress_UspA"/>
</dbReference>
<dbReference type="SUPFAM" id="SSF52402">
    <property type="entry name" value="Adenine nucleotide alpha hydrolases-like"/>
    <property type="match status" value="2"/>
</dbReference>
<dbReference type="EMBL" id="RBWU01000006">
    <property type="protein sequence ID" value="RKS71028.1"/>
    <property type="molecule type" value="Genomic_DNA"/>
</dbReference>
<keyword evidence="4" id="KW-1185">Reference proteome</keyword>
<comment type="caution">
    <text evidence="3">The sequence shown here is derived from an EMBL/GenBank/DDBJ whole genome shotgun (WGS) entry which is preliminary data.</text>
</comment>
<dbReference type="Proteomes" id="UP000274601">
    <property type="component" value="Unassembled WGS sequence"/>
</dbReference>
<accession>A0A495QGS3</accession>
<dbReference type="OrthoDB" id="9816117at2"/>
<evidence type="ECO:0000313" key="4">
    <source>
        <dbReference type="Proteomes" id="UP000274601"/>
    </source>
</evidence>
<feature type="domain" description="UspA" evidence="2">
    <location>
        <begin position="152"/>
        <end position="280"/>
    </location>
</feature>
<dbReference type="PRINTS" id="PR01438">
    <property type="entry name" value="UNVRSLSTRESS"/>
</dbReference>
<dbReference type="PANTHER" id="PTHR46268:SF6">
    <property type="entry name" value="UNIVERSAL STRESS PROTEIN UP12"/>
    <property type="match status" value="1"/>
</dbReference>
<organism evidence="3 4">
    <name type="scientific">Actinomadura pelletieri DSM 43383</name>
    <dbReference type="NCBI Taxonomy" id="1120940"/>
    <lineage>
        <taxon>Bacteria</taxon>
        <taxon>Bacillati</taxon>
        <taxon>Actinomycetota</taxon>
        <taxon>Actinomycetes</taxon>
        <taxon>Streptosporangiales</taxon>
        <taxon>Thermomonosporaceae</taxon>
        <taxon>Actinomadura</taxon>
    </lineage>
</organism>
<evidence type="ECO:0000259" key="2">
    <source>
        <dbReference type="Pfam" id="PF00582"/>
    </source>
</evidence>
<protein>
    <submittedName>
        <fullName evidence="3">Nucleotide-binding universal stress UspA family protein</fullName>
    </submittedName>
</protein>
<sequence>MSTQRATVIVGADGSTPSDRAIAWAADEAARTGQTLRILHVVETTTLDVPGHTTDGIAEALAESGDQVLRNGKAIAHERQPDLTVETMLIRQKNVQAGLRQYADEASAVVIGHRGRGGFAGLLLGSTGLRLAGHCPGPVIVVRDQQDPTADEVVVGLDLTEDPTPALDYAFATAAARGAPLRALHAWYPPVLAIETRVESRLVTDILRTRMSSVLAPWRDRYPDVKLTEDVVIGHPADKLTSASAKAALVVVGSRGRSIPLGSVSHGLIHHALAPVAVVRPYED</sequence>
<proteinExistence type="inferred from homology"/>
<name>A0A495QGS3_9ACTN</name>
<dbReference type="PANTHER" id="PTHR46268">
    <property type="entry name" value="STRESS RESPONSE PROTEIN NHAX"/>
    <property type="match status" value="1"/>
</dbReference>
<dbReference type="AlphaFoldDB" id="A0A495QGS3"/>
<evidence type="ECO:0000313" key="3">
    <source>
        <dbReference type="EMBL" id="RKS71028.1"/>
    </source>
</evidence>
<dbReference type="Gene3D" id="3.40.50.620">
    <property type="entry name" value="HUPs"/>
    <property type="match status" value="2"/>
</dbReference>
<evidence type="ECO:0000256" key="1">
    <source>
        <dbReference type="ARBA" id="ARBA00008791"/>
    </source>
</evidence>
<dbReference type="RefSeq" id="WP_121437236.1">
    <property type="nucleotide sequence ID" value="NZ_RBWU01000006.1"/>
</dbReference>
<feature type="domain" description="UspA" evidence="2">
    <location>
        <begin position="7"/>
        <end position="143"/>
    </location>
</feature>
<comment type="similarity">
    <text evidence="1">Belongs to the universal stress protein A family.</text>
</comment>
<reference evidence="3 4" key="1">
    <citation type="submission" date="2018-10" db="EMBL/GenBank/DDBJ databases">
        <title>Genomic Encyclopedia of Archaeal and Bacterial Type Strains, Phase II (KMG-II): from individual species to whole genera.</title>
        <authorList>
            <person name="Goeker M."/>
        </authorList>
    </citation>
    <scope>NUCLEOTIDE SEQUENCE [LARGE SCALE GENOMIC DNA]</scope>
    <source>
        <strain evidence="3 4">DSM 43383</strain>
    </source>
</reference>
<gene>
    <name evidence="3" type="ORF">BZB76_5510</name>
</gene>
<dbReference type="Pfam" id="PF00582">
    <property type="entry name" value="Usp"/>
    <property type="match status" value="2"/>
</dbReference>